<evidence type="ECO:0000313" key="2">
    <source>
        <dbReference type="Proteomes" id="UP001163223"/>
    </source>
</evidence>
<name>A0ACD4NWQ5_9HYPH</name>
<protein>
    <submittedName>
        <fullName evidence="1">Helix-turn-helix domain-containing protein</fullName>
    </submittedName>
</protein>
<accession>A0ACD4NWQ5</accession>
<organism evidence="1 2">
    <name type="scientific">Antarcticirhabdus aurantiaca</name>
    <dbReference type="NCBI Taxonomy" id="2606717"/>
    <lineage>
        <taxon>Bacteria</taxon>
        <taxon>Pseudomonadati</taxon>
        <taxon>Pseudomonadota</taxon>
        <taxon>Alphaproteobacteria</taxon>
        <taxon>Hyphomicrobiales</taxon>
        <taxon>Aurantimonadaceae</taxon>
        <taxon>Antarcticirhabdus</taxon>
    </lineage>
</organism>
<keyword evidence="2" id="KW-1185">Reference proteome</keyword>
<evidence type="ECO:0000313" key="1">
    <source>
        <dbReference type="EMBL" id="WAJ31175.1"/>
    </source>
</evidence>
<sequence>MTAIARMIGRTERQTFHLCTSGEIPARKVGNRWVIERSKLVAVFTGDAA</sequence>
<dbReference type="EMBL" id="CP113520">
    <property type="protein sequence ID" value="WAJ31175.1"/>
    <property type="molecule type" value="Genomic_DNA"/>
</dbReference>
<gene>
    <name evidence="1" type="ORF">OXU80_13630</name>
</gene>
<reference evidence="1" key="1">
    <citation type="submission" date="2022-11" db="EMBL/GenBank/DDBJ databases">
        <title>beta-Carotene-producing bacterium, Jeongeuplla avenae sp. nov., alleviates the salt stress of Arabidopsis seedlings.</title>
        <authorList>
            <person name="Jiang L."/>
            <person name="Lee J."/>
        </authorList>
    </citation>
    <scope>NUCLEOTIDE SEQUENCE</scope>
    <source>
        <strain evidence="1">DY_R2A_6</strain>
    </source>
</reference>
<dbReference type="Proteomes" id="UP001163223">
    <property type="component" value="Chromosome"/>
</dbReference>
<proteinExistence type="predicted"/>